<reference evidence="3" key="1">
    <citation type="submission" date="2017-02" db="UniProtKB">
        <authorList>
            <consortium name="WormBaseParasite"/>
        </authorList>
    </citation>
    <scope>IDENTIFICATION</scope>
</reference>
<keyword evidence="2" id="KW-1185">Reference proteome</keyword>
<evidence type="ECO:0000313" key="1">
    <source>
        <dbReference type="EMBL" id="VDN96763.1"/>
    </source>
</evidence>
<dbReference type="Proteomes" id="UP000278807">
    <property type="component" value="Unassembled WGS sequence"/>
</dbReference>
<protein>
    <submittedName>
        <fullName evidence="3">COPIIcoated_ERV domain-containing protein</fullName>
    </submittedName>
</protein>
<sequence>MGKNILWYTPVGLRSDSESIYGSQHVKTFILHSRSNFINTSYHQDKMAHGFHFQVGLGFEQDNVATRVKYKIERAGDKRDVVSEDLVSSLKPNVPNQPACDHEAELVNTQ</sequence>
<proteinExistence type="predicted"/>
<name>A0A0R3T1X3_RODNA</name>
<dbReference type="AlphaFoldDB" id="A0A0R3T1X3"/>
<reference evidence="1 2" key="2">
    <citation type="submission" date="2018-11" db="EMBL/GenBank/DDBJ databases">
        <authorList>
            <consortium name="Pathogen Informatics"/>
        </authorList>
    </citation>
    <scope>NUCLEOTIDE SEQUENCE [LARGE SCALE GENOMIC DNA]</scope>
</reference>
<evidence type="ECO:0000313" key="2">
    <source>
        <dbReference type="Proteomes" id="UP000278807"/>
    </source>
</evidence>
<dbReference type="EMBL" id="UZAE01000300">
    <property type="protein sequence ID" value="VDN96763.1"/>
    <property type="molecule type" value="Genomic_DNA"/>
</dbReference>
<dbReference type="WBParaSite" id="HNAJ_0000090401-mRNA-1">
    <property type="protein sequence ID" value="HNAJ_0000090401-mRNA-1"/>
    <property type="gene ID" value="HNAJ_0000090401"/>
</dbReference>
<organism evidence="3">
    <name type="scientific">Rodentolepis nana</name>
    <name type="common">Dwarf tapeworm</name>
    <name type="synonym">Hymenolepis nana</name>
    <dbReference type="NCBI Taxonomy" id="102285"/>
    <lineage>
        <taxon>Eukaryota</taxon>
        <taxon>Metazoa</taxon>
        <taxon>Spiralia</taxon>
        <taxon>Lophotrochozoa</taxon>
        <taxon>Platyhelminthes</taxon>
        <taxon>Cestoda</taxon>
        <taxon>Eucestoda</taxon>
        <taxon>Cyclophyllidea</taxon>
        <taxon>Hymenolepididae</taxon>
        <taxon>Rodentolepis</taxon>
    </lineage>
</organism>
<accession>A0A0R3T1X3</accession>
<evidence type="ECO:0000313" key="3">
    <source>
        <dbReference type="WBParaSite" id="HNAJ_0000090401-mRNA-1"/>
    </source>
</evidence>
<gene>
    <name evidence="1" type="ORF">HNAJ_LOCUS904</name>
</gene>